<dbReference type="GO" id="GO:0000781">
    <property type="term" value="C:chromosome, telomeric region"/>
    <property type="evidence" value="ECO:0007669"/>
    <property type="project" value="UniProtKB-SubCell"/>
</dbReference>
<feature type="region of interest" description="Disordered" evidence="17">
    <location>
        <begin position="395"/>
        <end position="419"/>
    </location>
</feature>
<dbReference type="EMBL" id="WNTK01000004">
    <property type="protein sequence ID" value="KAG9485541.1"/>
    <property type="molecule type" value="Genomic_DNA"/>
</dbReference>
<evidence type="ECO:0000256" key="4">
    <source>
        <dbReference type="ARBA" id="ARBA00010304"/>
    </source>
</evidence>
<gene>
    <name evidence="19" type="ORF">GDO78_008557</name>
</gene>
<dbReference type="GO" id="GO:0035312">
    <property type="term" value="F:5'-3' DNA exonuclease activity"/>
    <property type="evidence" value="ECO:0007669"/>
    <property type="project" value="TreeGrafter"/>
</dbReference>
<evidence type="ECO:0000256" key="13">
    <source>
        <dbReference type="ARBA" id="ARBA00023242"/>
    </source>
</evidence>
<dbReference type="CDD" id="cd16273">
    <property type="entry name" value="SNM1A-1C-like_MBL-fold"/>
    <property type="match status" value="1"/>
</dbReference>
<dbReference type="GO" id="GO:0005634">
    <property type="term" value="C:nucleus"/>
    <property type="evidence" value="ECO:0007669"/>
    <property type="project" value="UniProtKB-SubCell"/>
</dbReference>
<keyword evidence="6" id="KW-0158">Chromosome</keyword>
<evidence type="ECO:0000256" key="16">
    <source>
        <dbReference type="ARBA" id="ARBA00042738"/>
    </source>
</evidence>
<proteinExistence type="inferred from homology"/>
<dbReference type="Pfam" id="PF07522">
    <property type="entry name" value="DRMBL"/>
    <property type="match status" value="1"/>
</dbReference>
<dbReference type="GO" id="GO:0008800">
    <property type="term" value="F:beta-lactamase activity"/>
    <property type="evidence" value="ECO:0007669"/>
    <property type="project" value="UniProtKB-EC"/>
</dbReference>
<keyword evidence="9" id="KW-0378">Hydrolase</keyword>
<keyword evidence="8" id="KW-0227">DNA damage</keyword>
<evidence type="ECO:0000256" key="11">
    <source>
        <dbReference type="ARBA" id="ARBA00022895"/>
    </source>
</evidence>
<evidence type="ECO:0000256" key="9">
    <source>
        <dbReference type="ARBA" id="ARBA00022801"/>
    </source>
</evidence>
<keyword evidence="10" id="KW-0269">Exonuclease</keyword>
<evidence type="ECO:0000313" key="20">
    <source>
        <dbReference type="Proteomes" id="UP000770717"/>
    </source>
</evidence>
<dbReference type="FunFam" id="3.40.50.12650:FF:000003">
    <property type="entry name" value="DNA cross-link repair 1B"/>
    <property type="match status" value="1"/>
</dbReference>
<evidence type="ECO:0000256" key="10">
    <source>
        <dbReference type="ARBA" id="ARBA00022839"/>
    </source>
</evidence>
<name>A0A8J6KA85_ELECQ</name>
<keyword evidence="20" id="KW-1185">Reference proteome</keyword>
<dbReference type="GO" id="GO:0003684">
    <property type="term" value="F:damaged DNA binding"/>
    <property type="evidence" value="ECO:0007669"/>
    <property type="project" value="TreeGrafter"/>
</dbReference>
<protein>
    <recommendedName>
        <fullName evidence="14">5' exonuclease Apollo</fullName>
        <ecNumber evidence="5">3.5.2.6</ecNumber>
    </recommendedName>
    <alternativeName>
        <fullName evidence="15">DNA cross-link repair 1B protein</fullName>
    </alternativeName>
    <alternativeName>
        <fullName evidence="16">SNM1 homolog B</fullName>
    </alternativeName>
</protein>
<dbReference type="Proteomes" id="UP000770717">
    <property type="component" value="Unassembled WGS sequence"/>
</dbReference>
<dbReference type="EC" id="3.5.2.6" evidence="5"/>
<comment type="subcellular location">
    <subcellularLocation>
        <location evidence="3">Chromosome</location>
        <location evidence="3">Telomere</location>
    </subcellularLocation>
    <subcellularLocation>
        <location evidence="2">Nucleus</location>
    </subcellularLocation>
</comment>
<evidence type="ECO:0000256" key="1">
    <source>
        <dbReference type="ARBA" id="ARBA00001526"/>
    </source>
</evidence>
<dbReference type="GO" id="GO:0000723">
    <property type="term" value="P:telomere maintenance"/>
    <property type="evidence" value="ECO:0007669"/>
    <property type="project" value="TreeGrafter"/>
</dbReference>
<keyword evidence="13" id="KW-0539">Nucleus</keyword>
<keyword evidence="12" id="KW-0234">DNA repair</keyword>
<evidence type="ECO:0000256" key="8">
    <source>
        <dbReference type="ARBA" id="ARBA00022763"/>
    </source>
</evidence>
<dbReference type="InterPro" id="IPR036866">
    <property type="entry name" value="RibonucZ/Hydroxyglut_hydro"/>
</dbReference>
<dbReference type="EMBL" id="WNTK01000004">
    <property type="protein sequence ID" value="KAG9485543.1"/>
    <property type="molecule type" value="Genomic_DNA"/>
</dbReference>
<evidence type="ECO:0000256" key="17">
    <source>
        <dbReference type="SAM" id="MobiDB-lite"/>
    </source>
</evidence>
<evidence type="ECO:0000256" key="14">
    <source>
        <dbReference type="ARBA" id="ARBA00039555"/>
    </source>
</evidence>
<dbReference type="GO" id="GO:0006303">
    <property type="term" value="P:double-strand break repair via nonhomologous end joining"/>
    <property type="evidence" value="ECO:0007669"/>
    <property type="project" value="TreeGrafter"/>
</dbReference>
<evidence type="ECO:0000256" key="7">
    <source>
        <dbReference type="ARBA" id="ARBA00022722"/>
    </source>
</evidence>
<evidence type="ECO:0000256" key="2">
    <source>
        <dbReference type="ARBA" id="ARBA00004123"/>
    </source>
</evidence>
<evidence type="ECO:0000259" key="18">
    <source>
        <dbReference type="Pfam" id="PF07522"/>
    </source>
</evidence>
<organism evidence="19 20">
    <name type="scientific">Eleutherodactylus coqui</name>
    <name type="common">Puerto Rican coqui</name>
    <dbReference type="NCBI Taxonomy" id="57060"/>
    <lineage>
        <taxon>Eukaryota</taxon>
        <taxon>Metazoa</taxon>
        <taxon>Chordata</taxon>
        <taxon>Craniata</taxon>
        <taxon>Vertebrata</taxon>
        <taxon>Euteleostomi</taxon>
        <taxon>Amphibia</taxon>
        <taxon>Batrachia</taxon>
        <taxon>Anura</taxon>
        <taxon>Neobatrachia</taxon>
        <taxon>Hyloidea</taxon>
        <taxon>Eleutherodactylidae</taxon>
        <taxon>Eleutherodactylinae</taxon>
        <taxon>Eleutherodactylus</taxon>
        <taxon>Eleutherodactylus</taxon>
    </lineage>
</organism>
<evidence type="ECO:0000256" key="3">
    <source>
        <dbReference type="ARBA" id="ARBA00004574"/>
    </source>
</evidence>
<accession>A0A8J6KA85</accession>
<dbReference type="SUPFAM" id="SSF56281">
    <property type="entry name" value="Metallo-hydrolase/oxidoreductase"/>
    <property type="match status" value="1"/>
</dbReference>
<comment type="catalytic activity">
    <reaction evidence="1">
        <text>a beta-lactam + H2O = a substituted beta-amino acid</text>
        <dbReference type="Rhea" id="RHEA:20401"/>
        <dbReference type="ChEBI" id="CHEBI:15377"/>
        <dbReference type="ChEBI" id="CHEBI:35627"/>
        <dbReference type="ChEBI" id="CHEBI:140347"/>
        <dbReference type="EC" id="3.5.2.6"/>
    </reaction>
</comment>
<dbReference type="PANTHER" id="PTHR23240">
    <property type="entry name" value="DNA CROSS-LINK REPAIR PROTEIN PSO2/SNM1-RELATED"/>
    <property type="match status" value="1"/>
</dbReference>
<comment type="similarity">
    <text evidence="4">Belongs to the DNA repair metallo-beta-lactamase (DRMBL) family.</text>
</comment>
<keyword evidence="7" id="KW-0540">Nuclease</keyword>
<reference evidence="19" key="1">
    <citation type="thesis" date="2020" institute="ProQuest LLC" country="789 East Eisenhower Parkway, Ann Arbor, MI, USA">
        <title>Comparative Genomics and Chromosome Evolution.</title>
        <authorList>
            <person name="Mudd A.B."/>
        </authorList>
    </citation>
    <scope>NUCLEOTIDE SEQUENCE</scope>
    <source>
        <strain evidence="19">HN-11 Male</strain>
        <tissue evidence="19">Kidney and liver</tissue>
    </source>
</reference>
<comment type="caution">
    <text evidence="19">The sequence shown here is derived from an EMBL/GenBank/DDBJ whole genome shotgun (WGS) entry which is preliminary data.</text>
</comment>
<dbReference type="OrthoDB" id="262529at2759"/>
<feature type="domain" description="DNA repair metallo-beta-lactamase" evidence="18">
    <location>
        <begin position="267"/>
        <end position="300"/>
    </location>
</feature>
<evidence type="ECO:0000256" key="15">
    <source>
        <dbReference type="ARBA" id="ARBA00041693"/>
    </source>
</evidence>
<keyword evidence="11" id="KW-0779">Telomere</keyword>
<dbReference type="Gene3D" id="3.60.15.10">
    <property type="entry name" value="Ribonuclease Z/Hydroxyacylglutathione hydrolase-like"/>
    <property type="match status" value="1"/>
</dbReference>
<dbReference type="GO" id="GO:0036297">
    <property type="term" value="P:interstrand cross-link repair"/>
    <property type="evidence" value="ECO:0007669"/>
    <property type="project" value="TreeGrafter"/>
</dbReference>
<sequence>MNGTLLPNTPIAVDFWQIRKCSHVRLFFLSHMHSDHTMGLSSTWKNPLYCSAVTARILKYKLQVKSKWVNPLEIGVCHSLPLDDCGVETVAVTLIDANHCPGSVMFLFEGYFGTVLYTGDFRYDPRMLACSPLRNLKIDVLYLDNTNCDPEQRLPSREEATEQIKELIKKHPCHDVVIGLYSIGKESLLVDLAKTFRCWIVVSPQRLELLTLLELEDVFSVSSSDGRIRVVEQFEVKCSNMMNWNSIHPTIAILPTSRKVKVWHKDIHVVPYSDHSSYDELIEFVSRLKPSSIIPVVKRKQCISHFQQYMSSQEAARCIEIPDSVRSYMRSRKASSKANTLKLKVSPRQIPRGVEYESIETNLECMDLNETANDSEMIQLKEDFNTDGCNSSLSCETASVPPTESTALGSDTNDNPFSSPTSTICEVSKDVFEMPSAISSPMNVTVISDSSISGEETGQNISLSLSVSSDRTRNDSLSLVPWKKRKKLDSGYFHRQVERYFERSPL</sequence>
<dbReference type="AlphaFoldDB" id="A0A8J6KA85"/>
<dbReference type="Gene3D" id="3.40.50.12650">
    <property type="match status" value="1"/>
</dbReference>
<evidence type="ECO:0000256" key="5">
    <source>
        <dbReference type="ARBA" id="ARBA00012865"/>
    </source>
</evidence>
<dbReference type="EMBL" id="WNTK01000004">
    <property type="protein sequence ID" value="KAG9485542.1"/>
    <property type="molecule type" value="Genomic_DNA"/>
</dbReference>
<evidence type="ECO:0000256" key="12">
    <source>
        <dbReference type="ARBA" id="ARBA00023204"/>
    </source>
</evidence>
<evidence type="ECO:0000256" key="6">
    <source>
        <dbReference type="ARBA" id="ARBA00022454"/>
    </source>
</evidence>
<evidence type="ECO:0000313" key="19">
    <source>
        <dbReference type="EMBL" id="KAG9485542.1"/>
    </source>
</evidence>
<dbReference type="PANTHER" id="PTHR23240:SF26">
    <property type="entry name" value="5' EXONUCLEASE APOLLO"/>
    <property type="match status" value="1"/>
</dbReference>
<dbReference type="InterPro" id="IPR011084">
    <property type="entry name" value="DRMBL"/>
</dbReference>